<name>A0A263D5V1_9PSEU</name>
<sequence length="70" mass="7706">MIEVDWQDRFADALNSIRAALGDLNGPRTTPPGAAENTTAFRNSCVDQARNLLRDAARAVERARDASDYQ</sequence>
<dbReference type="RefSeq" id="WP_094862086.1">
    <property type="nucleotide sequence ID" value="NZ_NKYE01000004.1"/>
</dbReference>
<dbReference type="AlphaFoldDB" id="A0A263D5V1"/>
<dbReference type="EMBL" id="NKYE01000004">
    <property type="protein sequence ID" value="OZM73569.1"/>
    <property type="molecule type" value="Genomic_DNA"/>
</dbReference>
<proteinExistence type="predicted"/>
<accession>A0A263D5V1</accession>
<organism evidence="1 2">
    <name type="scientific">Amycolatopsis antarctica</name>
    <dbReference type="NCBI Taxonomy" id="1854586"/>
    <lineage>
        <taxon>Bacteria</taxon>
        <taxon>Bacillati</taxon>
        <taxon>Actinomycetota</taxon>
        <taxon>Actinomycetes</taxon>
        <taxon>Pseudonocardiales</taxon>
        <taxon>Pseudonocardiaceae</taxon>
        <taxon>Amycolatopsis</taxon>
    </lineage>
</organism>
<protein>
    <submittedName>
        <fullName evidence="1">Uncharacterized protein</fullName>
    </submittedName>
</protein>
<comment type="caution">
    <text evidence="1">The sequence shown here is derived from an EMBL/GenBank/DDBJ whole genome shotgun (WGS) entry which is preliminary data.</text>
</comment>
<gene>
    <name evidence="1" type="ORF">CFN78_08520</name>
</gene>
<dbReference type="Proteomes" id="UP000242444">
    <property type="component" value="Unassembled WGS sequence"/>
</dbReference>
<evidence type="ECO:0000313" key="2">
    <source>
        <dbReference type="Proteomes" id="UP000242444"/>
    </source>
</evidence>
<dbReference type="InParanoid" id="A0A263D5V1"/>
<keyword evidence="2" id="KW-1185">Reference proteome</keyword>
<evidence type="ECO:0000313" key="1">
    <source>
        <dbReference type="EMBL" id="OZM73569.1"/>
    </source>
</evidence>
<reference evidence="1 2" key="1">
    <citation type="submission" date="2017-07" db="EMBL/GenBank/DDBJ databases">
        <title>Amycolatopsis antarcticus sp. nov., isolated from the surface of an Antarcticus brown macroalga.</title>
        <authorList>
            <person name="Wang J."/>
            <person name="Leiva S."/>
            <person name="Huang J."/>
            <person name="Huang Y."/>
        </authorList>
    </citation>
    <scope>NUCLEOTIDE SEQUENCE [LARGE SCALE GENOMIC DNA]</scope>
    <source>
        <strain evidence="1 2">AU-G6</strain>
    </source>
</reference>